<protein>
    <submittedName>
        <fullName evidence="1">Uncharacterized protein</fullName>
    </submittedName>
</protein>
<name>A0A835CPU0_APHGI</name>
<reference evidence="1 2" key="1">
    <citation type="submission" date="2020-08" db="EMBL/GenBank/DDBJ databases">
        <title>Aphidius gifuensis genome sequencing and assembly.</title>
        <authorList>
            <person name="Du Z."/>
        </authorList>
    </citation>
    <scope>NUCLEOTIDE SEQUENCE [LARGE SCALE GENOMIC DNA]</scope>
    <source>
        <strain evidence="1">YNYX2018</strain>
        <tissue evidence="1">Adults</tissue>
    </source>
</reference>
<keyword evidence="2" id="KW-1185">Reference proteome</keyword>
<evidence type="ECO:0000313" key="1">
    <source>
        <dbReference type="EMBL" id="KAF7988430.1"/>
    </source>
</evidence>
<organism evidence="1 2">
    <name type="scientific">Aphidius gifuensis</name>
    <name type="common">Parasitoid wasp</name>
    <dbReference type="NCBI Taxonomy" id="684658"/>
    <lineage>
        <taxon>Eukaryota</taxon>
        <taxon>Metazoa</taxon>
        <taxon>Ecdysozoa</taxon>
        <taxon>Arthropoda</taxon>
        <taxon>Hexapoda</taxon>
        <taxon>Insecta</taxon>
        <taxon>Pterygota</taxon>
        <taxon>Neoptera</taxon>
        <taxon>Endopterygota</taxon>
        <taxon>Hymenoptera</taxon>
        <taxon>Apocrita</taxon>
        <taxon>Ichneumonoidea</taxon>
        <taxon>Braconidae</taxon>
        <taxon>Aphidiinae</taxon>
        <taxon>Aphidius</taxon>
    </lineage>
</organism>
<sequence>MVSMNPSYDVEQFKSAYENIRLFADNTWSNNRKNNYCKLNQILWIQSFKINKYFDDNDDDDEKSIKYVSDIIPNSKLSIYGNYKYNLFRESYYKKPTKDENNKINKIIKNNDKPSNEPWLYNEVEELFNKLTSKNLNISNKLEENLQLKINQESIRSMWIIKKKTSTETMRLVNCFRCKKSHQVPQNCKKKGSRCRYEEVCNIHHTVIISKNRYKGKDSKSSNNNNFNNSYNNKLKLPILSPEVPEFFPKTSIYTEQFYESVPLQYFPSLTDKIYQRIPIQNVATVFQHPGIPLLATPIITPIIRSSPQQWIPGLTTPLQIQMPICAMTNQQQQQQQQTFTSIQSSICSIPMIHRPIQIQEKIIQPNQLSQHETTQIPVYQRPQDQYNDQQYKKSCGVDFNNLILLTKNTMKIRNYQSKGLNYDKNIVNDLTKKIINFDEYVNNLENCDSKLENNNDNNSTNNNKTEL</sequence>
<accession>A0A835CPU0</accession>
<dbReference type="EMBL" id="JACMRX010000005">
    <property type="protein sequence ID" value="KAF7988430.1"/>
    <property type="molecule type" value="Genomic_DNA"/>
</dbReference>
<gene>
    <name evidence="1" type="ORF">HCN44_001003</name>
</gene>
<dbReference type="Proteomes" id="UP000639338">
    <property type="component" value="Unassembled WGS sequence"/>
</dbReference>
<evidence type="ECO:0000313" key="2">
    <source>
        <dbReference type="Proteomes" id="UP000639338"/>
    </source>
</evidence>
<proteinExistence type="predicted"/>
<dbReference type="AlphaFoldDB" id="A0A835CPU0"/>
<comment type="caution">
    <text evidence="1">The sequence shown here is derived from an EMBL/GenBank/DDBJ whole genome shotgun (WGS) entry which is preliminary data.</text>
</comment>